<dbReference type="PANTHER" id="PTHR47637">
    <property type="entry name" value="CHAPERONE SURA"/>
    <property type="match status" value="1"/>
</dbReference>
<keyword evidence="5 6" id="KW-0413">Isomerase</keyword>
<dbReference type="GO" id="GO:0003755">
    <property type="term" value="F:peptidyl-prolyl cis-trans isomerase activity"/>
    <property type="evidence" value="ECO:0007669"/>
    <property type="project" value="UniProtKB-KW"/>
</dbReference>
<feature type="domain" description="PpiC" evidence="7">
    <location>
        <begin position="165"/>
        <end position="252"/>
    </location>
</feature>
<organism evidence="8 9">
    <name type="scientific">Calditerrivibrio nitroreducens (strain DSM 19672 / NBRC 101217 / Yu37-1)</name>
    <dbReference type="NCBI Taxonomy" id="768670"/>
    <lineage>
        <taxon>Bacteria</taxon>
        <taxon>Pseudomonadati</taxon>
        <taxon>Deferribacterota</taxon>
        <taxon>Deferribacteres</taxon>
        <taxon>Deferribacterales</taxon>
        <taxon>Calditerrivibrionaceae</taxon>
    </lineage>
</organism>
<evidence type="ECO:0000256" key="4">
    <source>
        <dbReference type="ARBA" id="ARBA00023186"/>
    </source>
</evidence>
<dbReference type="HOGENOM" id="CLU_034646_5_0_0"/>
<dbReference type="Proteomes" id="UP000007039">
    <property type="component" value="Chromosome"/>
</dbReference>
<dbReference type="eggNOG" id="COG0760">
    <property type="taxonomic scope" value="Bacteria"/>
</dbReference>
<dbReference type="Pfam" id="PF00639">
    <property type="entry name" value="Rotamase"/>
    <property type="match status" value="1"/>
</dbReference>
<keyword evidence="3 6" id="KW-0697">Rotamase</keyword>
<evidence type="ECO:0000256" key="5">
    <source>
        <dbReference type="ARBA" id="ARBA00023235"/>
    </source>
</evidence>
<evidence type="ECO:0000256" key="3">
    <source>
        <dbReference type="ARBA" id="ARBA00023110"/>
    </source>
</evidence>
<accession>E4TIG8</accession>
<keyword evidence="4" id="KW-0143">Chaperone</keyword>
<gene>
    <name evidence="8" type="ordered locus">Calni_0077</name>
</gene>
<evidence type="ECO:0000313" key="9">
    <source>
        <dbReference type="Proteomes" id="UP000007039"/>
    </source>
</evidence>
<dbReference type="SUPFAM" id="SSF109998">
    <property type="entry name" value="Triger factor/SurA peptide-binding domain-like"/>
    <property type="match status" value="1"/>
</dbReference>
<reference evidence="8 9" key="2">
    <citation type="journal article" date="2011" name="Stand. Genomic Sci.">
        <title>Complete genome sequence of Calditerrivibrio nitroreducens type strain (Yu37-1).</title>
        <authorList>
            <person name="Pitluck S."/>
            <person name="Sikorski J."/>
            <person name="Zeytun A."/>
            <person name="Lapidus A."/>
            <person name="Nolan M."/>
            <person name="Lucas S."/>
            <person name="Hammon N."/>
            <person name="Deshpande S."/>
            <person name="Cheng J.F."/>
            <person name="Tapia R."/>
            <person name="Han C."/>
            <person name="Goodwin L."/>
            <person name="Liolios K."/>
            <person name="Pagani I."/>
            <person name="Ivanova N."/>
            <person name="Mavromatis K."/>
            <person name="Pati A."/>
            <person name="Chen A."/>
            <person name="Palaniappan K."/>
            <person name="Hauser L."/>
            <person name="Chang Y.J."/>
            <person name="Jeffries C.D."/>
            <person name="Detter J.C."/>
            <person name="Brambilla E."/>
            <person name="Djao O.D."/>
            <person name="Rohde M."/>
            <person name="Spring S."/>
            <person name="Goker M."/>
            <person name="Woyke T."/>
            <person name="Bristow J."/>
            <person name="Eisen J.A."/>
            <person name="Markowitz V."/>
            <person name="Hugenholtz P."/>
            <person name="Kyrpides N.C."/>
            <person name="Klenk H.P."/>
            <person name="Land M."/>
        </authorList>
    </citation>
    <scope>NUCLEOTIDE SEQUENCE [LARGE SCALE GENOMIC DNA]</scope>
    <source>
        <strain evidence="9">DSM 19672 / NBRC 101217 / Yu37-1</strain>
    </source>
</reference>
<dbReference type="Pfam" id="PF09312">
    <property type="entry name" value="SurA_N"/>
    <property type="match status" value="1"/>
</dbReference>
<evidence type="ECO:0000259" key="7">
    <source>
        <dbReference type="PROSITE" id="PS50198"/>
    </source>
</evidence>
<keyword evidence="1" id="KW-0732">Signal</keyword>
<dbReference type="InterPro" id="IPR015391">
    <property type="entry name" value="SurA_N"/>
</dbReference>
<evidence type="ECO:0000256" key="1">
    <source>
        <dbReference type="ARBA" id="ARBA00022729"/>
    </source>
</evidence>
<dbReference type="PROSITE" id="PS50198">
    <property type="entry name" value="PPIC_PPIASE_2"/>
    <property type="match status" value="1"/>
</dbReference>
<dbReference type="KEGG" id="cni:Calni_0077"/>
<keyword evidence="2" id="KW-0574">Periplasm</keyword>
<dbReference type="InterPro" id="IPR046357">
    <property type="entry name" value="PPIase_dom_sf"/>
</dbReference>
<name>E4TIG8_CALNY</name>
<sequence length="298" mass="34948" precursor="true">MILLLTIVQQSRSEIINRILAVVGNNIITQYEVESFNPNRVKEIYSIQDEDKRSQAIKTYYKNVLDFLVEQYTLEEIGKKYNVVVTEKEAEEAIDDIIKRNNISVKDLEEALAKEGITMAQYRWQIKMDILATRLKSRVINQLVVITENDIKKYVDEHQKEIGSYDEYELRYILLKDPSKLTEVRKLIKEKGFIAAAIQFSEDKTGKNGGYLGFVNIEHLTKDIKEKVKDLKPKELVEIESGNEVKIFYVESIKSRYDLSKDQREKVIAALMDTMYKDVYKSWLEKNKEAIFIRYLTY</sequence>
<evidence type="ECO:0000256" key="6">
    <source>
        <dbReference type="PROSITE-ProRule" id="PRU00278"/>
    </source>
</evidence>
<dbReference type="Gene3D" id="3.10.50.40">
    <property type="match status" value="1"/>
</dbReference>
<dbReference type="InterPro" id="IPR027304">
    <property type="entry name" value="Trigger_fact/SurA_dom_sf"/>
</dbReference>
<dbReference type="Gene3D" id="1.10.4030.10">
    <property type="entry name" value="Porin chaperone SurA, peptide-binding domain"/>
    <property type="match status" value="1"/>
</dbReference>
<dbReference type="InterPro" id="IPR050280">
    <property type="entry name" value="OMP_Chaperone_SurA"/>
</dbReference>
<dbReference type="AlphaFoldDB" id="E4TIG8"/>
<dbReference type="SUPFAM" id="SSF54534">
    <property type="entry name" value="FKBP-like"/>
    <property type="match status" value="1"/>
</dbReference>
<dbReference type="InterPro" id="IPR000297">
    <property type="entry name" value="PPIase_PpiC"/>
</dbReference>
<dbReference type="PANTHER" id="PTHR47637:SF1">
    <property type="entry name" value="CHAPERONE SURA"/>
    <property type="match status" value="1"/>
</dbReference>
<keyword evidence="9" id="KW-1185">Reference proteome</keyword>
<protein>
    <submittedName>
        <fullName evidence="8">SurA domain</fullName>
    </submittedName>
</protein>
<dbReference type="EMBL" id="CP002347">
    <property type="protein sequence ID" value="ADR17993.1"/>
    <property type="molecule type" value="Genomic_DNA"/>
</dbReference>
<proteinExistence type="predicted"/>
<dbReference type="STRING" id="768670.Calni_0077"/>
<evidence type="ECO:0000256" key="2">
    <source>
        <dbReference type="ARBA" id="ARBA00022764"/>
    </source>
</evidence>
<evidence type="ECO:0000313" key="8">
    <source>
        <dbReference type="EMBL" id="ADR17993.1"/>
    </source>
</evidence>
<reference key="1">
    <citation type="submission" date="2010-11" db="EMBL/GenBank/DDBJ databases">
        <title>The complete genome of chromosome of Calditerrivibrio nitroreducens DSM 19672.</title>
        <authorList>
            <consortium name="US DOE Joint Genome Institute (JGI-PGF)"/>
            <person name="Lucas S."/>
            <person name="Copeland A."/>
            <person name="Lapidus A."/>
            <person name="Bruce D."/>
            <person name="Goodwin L."/>
            <person name="Pitluck S."/>
            <person name="Kyrpides N."/>
            <person name="Mavromatis K."/>
            <person name="Ivanova N."/>
            <person name="Mikhailova N."/>
            <person name="Zeytun A."/>
            <person name="Brettin T."/>
            <person name="Detter J.C."/>
            <person name="Tapia R."/>
            <person name="Han C."/>
            <person name="Land M."/>
            <person name="Hauser L."/>
            <person name="Markowitz V."/>
            <person name="Cheng J.-F."/>
            <person name="Hugenholtz P."/>
            <person name="Woyke T."/>
            <person name="Wu D."/>
            <person name="Spring S."/>
            <person name="Schroeder M."/>
            <person name="Brambilla E."/>
            <person name="Klenk H.-P."/>
            <person name="Eisen J.A."/>
        </authorList>
    </citation>
    <scope>NUCLEOTIDE SEQUENCE [LARGE SCALE GENOMIC DNA]</scope>
    <source>
        <strain>DSM 19672</strain>
    </source>
</reference>